<evidence type="ECO:0000256" key="1">
    <source>
        <dbReference type="ARBA" id="ARBA00005485"/>
    </source>
</evidence>
<gene>
    <name evidence="5" type="ORF">V6N11_077012</name>
</gene>
<organism evidence="5 6">
    <name type="scientific">Hibiscus sabdariffa</name>
    <name type="common">roselle</name>
    <dbReference type="NCBI Taxonomy" id="183260"/>
    <lineage>
        <taxon>Eukaryota</taxon>
        <taxon>Viridiplantae</taxon>
        <taxon>Streptophyta</taxon>
        <taxon>Embryophyta</taxon>
        <taxon>Tracheophyta</taxon>
        <taxon>Spermatophyta</taxon>
        <taxon>Magnoliopsida</taxon>
        <taxon>eudicotyledons</taxon>
        <taxon>Gunneridae</taxon>
        <taxon>Pentapetalae</taxon>
        <taxon>rosids</taxon>
        <taxon>malvids</taxon>
        <taxon>Malvales</taxon>
        <taxon>Malvaceae</taxon>
        <taxon>Malvoideae</taxon>
        <taxon>Hibiscus</taxon>
    </lineage>
</organism>
<proteinExistence type="inferred from homology"/>
<feature type="coiled-coil region" evidence="3">
    <location>
        <begin position="375"/>
        <end position="416"/>
    </location>
</feature>
<comment type="caution">
    <text evidence="5">The sequence shown here is derived from an EMBL/GenBank/DDBJ whole genome shotgun (WGS) entry which is preliminary data.</text>
</comment>
<feature type="coiled-coil region" evidence="3">
    <location>
        <begin position="169"/>
        <end position="346"/>
    </location>
</feature>
<evidence type="ECO:0000256" key="3">
    <source>
        <dbReference type="SAM" id="Coils"/>
    </source>
</evidence>
<feature type="region of interest" description="Disordered" evidence="4">
    <location>
        <begin position="534"/>
        <end position="568"/>
    </location>
</feature>
<dbReference type="PANTHER" id="PTHR32054">
    <property type="entry name" value="HEAVY CHAIN, PUTATIVE, EXPRESSED-RELATED-RELATED"/>
    <property type="match status" value="1"/>
</dbReference>
<dbReference type="InterPro" id="IPR008545">
    <property type="entry name" value="Web"/>
</dbReference>
<dbReference type="Proteomes" id="UP001396334">
    <property type="component" value="Unassembled WGS sequence"/>
</dbReference>
<evidence type="ECO:0000313" key="5">
    <source>
        <dbReference type="EMBL" id="KAK9034960.1"/>
    </source>
</evidence>
<feature type="compositionally biased region" description="Polar residues" evidence="4">
    <location>
        <begin position="534"/>
        <end position="552"/>
    </location>
</feature>
<dbReference type="PANTHER" id="PTHR32054:SF2">
    <property type="entry name" value="PROTEIN PLASTID MOVEMENT IMPAIRED 2"/>
    <property type="match status" value="1"/>
</dbReference>
<keyword evidence="6" id="KW-1185">Reference proteome</keyword>
<evidence type="ECO:0000256" key="2">
    <source>
        <dbReference type="ARBA" id="ARBA00023054"/>
    </source>
</evidence>
<evidence type="ECO:0000256" key="4">
    <source>
        <dbReference type="SAM" id="MobiDB-lite"/>
    </source>
</evidence>
<evidence type="ECO:0008006" key="7">
    <source>
        <dbReference type="Google" id="ProtNLM"/>
    </source>
</evidence>
<keyword evidence="2 3" id="KW-0175">Coiled coil</keyword>
<reference evidence="5 6" key="1">
    <citation type="journal article" date="2024" name="G3 (Bethesda)">
        <title>Genome assembly of Hibiscus sabdariffa L. provides insights into metabolisms of medicinal natural products.</title>
        <authorList>
            <person name="Kim T."/>
        </authorList>
    </citation>
    <scope>NUCLEOTIDE SEQUENCE [LARGE SCALE GENOMIC DNA]</scope>
    <source>
        <strain evidence="5">TK-2024</strain>
        <tissue evidence="5">Old leaves</tissue>
    </source>
</reference>
<comment type="similarity">
    <text evidence="1">Belongs to the WEB family.</text>
</comment>
<evidence type="ECO:0000313" key="6">
    <source>
        <dbReference type="Proteomes" id="UP001396334"/>
    </source>
</evidence>
<protein>
    <recommendedName>
        <fullName evidence="7">Protein PLASTID MOVEMENT IMPAIRED 2</fullName>
    </recommendedName>
</protein>
<sequence>MEGKRMGSSKAAVNMYEVMILEGSSSLKKPQNQEAFPEKPLSKAKELHIAKRDMSRYKESRRIAESAKFKAESELFSANKTVKDLASVIEETNLKAKERIKDVESLKKRGKLEEKTSVFRSNQSYLYAEVMKELEMVKHELCELKLEMASVMAEKARAVKEYEDSSSKMMSNSRYIKELRKEIEAANEEHVLVELAHIEASKEAADIEAQKEKEVGEFSCRMEETKKKMEDLIEEIDRIKELEQRLNVTLSDITLLQDKLKQFKDQTPSSESINKELQAAKNELASIREEGFRYMSSMDVIRNELKRVTEETEKLKQTDEKTDLRVKSLNSKLLRAKSKLEAATAAEEQAKSIVTNLSLTLEQLRTETESSKKEKALITEDIAKIEEEIQKTVSEIDSTEEKLQGAVEELEAVKSAEASALEQLRSLIETTMQSRASASNQSSTITISKFEYEYLTGRAVGAEDIADKKVAAAQAWIEALKASEREILMKTETARRDLRETRVEEEHEAYRTERSLSAKKMIEKELRNWQNVEGQNKQSPLNRISKKSNGNLTPLGRSRFRGLSSPATRAGGSTPFIIKKKRKVIPNLAKIFTGKKVGKDV</sequence>
<dbReference type="EMBL" id="JBBPBN010000006">
    <property type="protein sequence ID" value="KAK9034960.1"/>
    <property type="molecule type" value="Genomic_DNA"/>
</dbReference>
<accession>A0ABR2TBW7</accession>
<name>A0ABR2TBW7_9ROSI</name>
<dbReference type="Pfam" id="PF05701">
    <property type="entry name" value="WEMBL"/>
    <property type="match status" value="1"/>
</dbReference>